<dbReference type="KEGG" id="mcys:MCB1EB_1861"/>
<protein>
    <recommendedName>
        <fullName evidence="5 10">N-(5'-phosphoribosyl)anthranilate isomerase</fullName>
        <shortName evidence="10">PRAI</shortName>
        <ecNumber evidence="4 10">5.3.1.24</ecNumber>
    </recommendedName>
</protein>
<comment type="similarity">
    <text evidence="3 10">Belongs to the TrpF family.</text>
</comment>
<reference evidence="11 12" key="1">
    <citation type="journal article" date="2018" name="Microbes Environ.">
        <title>Comparative Genomic Insights into Endofungal Lifestyles of Two Bacterial Endosymbionts, Mycoavidus cysteinexigens and Burkholderia rhizoxinica.</title>
        <authorList>
            <person name="Sharmin D."/>
            <person name="Guo Y."/>
            <person name="Nishizawa T."/>
            <person name="Ohshima S."/>
            <person name="Sato Y."/>
            <person name="Takashima Y."/>
            <person name="Narisawa K."/>
            <person name="Ohta H."/>
        </authorList>
    </citation>
    <scope>NUCLEOTIDE SEQUENCE [LARGE SCALE GENOMIC DNA]</scope>
    <source>
        <strain evidence="11 12">B1-EB</strain>
    </source>
</reference>
<sequence length="229" mass="24075">MVAQQLATGLQARTRIKFCGLTRPQDIERAVSLGVDAIGFVFYPASARALSFSRAAELARYVPPFVSLVGLFVNTDAATLRQAVEAVPLSILQFHGDETPAQCSTLAASVRLPWLRALHVSAGDLAASAALLEVAHRYAAADGLLLDTLSDGYGGSGQSFDWSSIPTALTSRIILSGGLNAENVKDAIIQVRPYAIDVSTGIEVLGAKGVKDHSKMAAFMRAAQAADSC</sequence>
<keyword evidence="8 10" id="KW-0057">Aromatic amino acid biosynthesis</keyword>
<comment type="pathway">
    <text evidence="2 10">Amino-acid biosynthesis; L-tryptophan biosynthesis; L-tryptophan from chorismate: step 3/5.</text>
</comment>
<dbReference type="AlphaFoldDB" id="A0A2Z6EX90"/>
<evidence type="ECO:0000256" key="2">
    <source>
        <dbReference type="ARBA" id="ARBA00004664"/>
    </source>
</evidence>
<evidence type="ECO:0000313" key="11">
    <source>
        <dbReference type="EMBL" id="BBE10022.1"/>
    </source>
</evidence>
<evidence type="ECO:0000256" key="10">
    <source>
        <dbReference type="HAMAP-Rule" id="MF_00135"/>
    </source>
</evidence>
<dbReference type="HAMAP" id="MF_00135">
    <property type="entry name" value="PRAI"/>
    <property type="match status" value="1"/>
</dbReference>
<evidence type="ECO:0000256" key="5">
    <source>
        <dbReference type="ARBA" id="ARBA00022272"/>
    </source>
</evidence>
<comment type="catalytic activity">
    <reaction evidence="1 10">
        <text>N-(5-phospho-beta-D-ribosyl)anthranilate = 1-(2-carboxyphenylamino)-1-deoxy-D-ribulose 5-phosphate</text>
        <dbReference type="Rhea" id="RHEA:21540"/>
        <dbReference type="ChEBI" id="CHEBI:18277"/>
        <dbReference type="ChEBI" id="CHEBI:58613"/>
        <dbReference type="EC" id="5.3.1.24"/>
    </reaction>
</comment>
<name>A0A2Z6EX90_9BURK</name>
<dbReference type="RefSeq" id="WP_045364839.1">
    <property type="nucleotide sequence ID" value="NZ_AP018150.1"/>
</dbReference>
<dbReference type="Pfam" id="PF00697">
    <property type="entry name" value="PRAI"/>
    <property type="match status" value="1"/>
</dbReference>
<keyword evidence="12" id="KW-1185">Reference proteome</keyword>
<evidence type="ECO:0000256" key="9">
    <source>
        <dbReference type="ARBA" id="ARBA00023235"/>
    </source>
</evidence>
<evidence type="ECO:0000256" key="3">
    <source>
        <dbReference type="ARBA" id="ARBA00007571"/>
    </source>
</evidence>
<dbReference type="CDD" id="cd00405">
    <property type="entry name" value="PRAI"/>
    <property type="match status" value="1"/>
</dbReference>
<dbReference type="PANTHER" id="PTHR42894:SF1">
    <property type="entry name" value="N-(5'-PHOSPHORIBOSYL)ANTHRANILATE ISOMERASE"/>
    <property type="match status" value="1"/>
</dbReference>
<evidence type="ECO:0000256" key="6">
    <source>
        <dbReference type="ARBA" id="ARBA00022605"/>
    </source>
</evidence>
<dbReference type="InterPro" id="IPR044643">
    <property type="entry name" value="TrpF_fam"/>
</dbReference>
<dbReference type="InterPro" id="IPR013785">
    <property type="entry name" value="Aldolase_TIM"/>
</dbReference>
<dbReference type="GO" id="GO:0004640">
    <property type="term" value="F:phosphoribosylanthranilate isomerase activity"/>
    <property type="evidence" value="ECO:0007669"/>
    <property type="project" value="UniProtKB-UniRule"/>
</dbReference>
<evidence type="ECO:0000256" key="8">
    <source>
        <dbReference type="ARBA" id="ARBA00023141"/>
    </source>
</evidence>
<evidence type="ECO:0000313" key="12">
    <source>
        <dbReference type="Proteomes" id="UP000282597"/>
    </source>
</evidence>
<dbReference type="Proteomes" id="UP000282597">
    <property type="component" value="Chromosome"/>
</dbReference>
<dbReference type="NCBIfam" id="NF002298">
    <property type="entry name" value="PRK01222.1-4"/>
    <property type="match status" value="1"/>
</dbReference>
<keyword evidence="6 10" id="KW-0028">Amino-acid biosynthesis</keyword>
<dbReference type="Gene3D" id="3.20.20.70">
    <property type="entry name" value="Aldolase class I"/>
    <property type="match status" value="1"/>
</dbReference>
<dbReference type="FunFam" id="3.20.20.70:FF:000075">
    <property type="entry name" value="Tryptophan biosynthesis protein TRP1"/>
    <property type="match status" value="1"/>
</dbReference>
<evidence type="ECO:0000256" key="7">
    <source>
        <dbReference type="ARBA" id="ARBA00022822"/>
    </source>
</evidence>
<organism evidence="11 12">
    <name type="scientific">Mycoavidus cysteinexigens</name>
    <dbReference type="NCBI Taxonomy" id="1553431"/>
    <lineage>
        <taxon>Bacteria</taxon>
        <taxon>Pseudomonadati</taxon>
        <taxon>Pseudomonadota</taxon>
        <taxon>Betaproteobacteria</taxon>
        <taxon>Burkholderiales</taxon>
        <taxon>Burkholderiaceae</taxon>
        <taxon>Mycoavidus</taxon>
    </lineage>
</organism>
<dbReference type="NCBIfam" id="NF002299">
    <property type="entry name" value="PRK01222.1-6"/>
    <property type="match status" value="1"/>
</dbReference>
<gene>
    <name evidence="10" type="primary">trpF</name>
    <name evidence="11" type="ORF">MCB1EB_1861</name>
</gene>
<dbReference type="EMBL" id="AP018150">
    <property type="protein sequence ID" value="BBE10022.1"/>
    <property type="molecule type" value="Genomic_DNA"/>
</dbReference>
<keyword evidence="9 10" id="KW-0413">Isomerase</keyword>
<dbReference type="EC" id="5.3.1.24" evidence="4 10"/>
<evidence type="ECO:0000256" key="1">
    <source>
        <dbReference type="ARBA" id="ARBA00001164"/>
    </source>
</evidence>
<dbReference type="PANTHER" id="PTHR42894">
    <property type="entry name" value="N-(5'-PHOSPHORIBOSYL)ANTHRANILATE ISOMERASE"/>
    <property type="match status" value="1"/>
</dbReference>
<dbReference type="UniPathway" id="UPA00035">
    <property type="reaction ID" value="UER00042"/>
</dbReference>
<accession>A0A2Z6EX90</accession>
<evidence type="ECO:0000256" key="4">
    <source>
        <dbReference type="ARBA" id="ARBA00012572"/>
    </source>
</evidence>
<dbReference type="GO" id="GO:0000162">
    <property type="term" value="P:L-tryptophan biosynthetic process"/>
    <property type="evidence" value="ECO:0007669"/>
    <property type="project" value="UniProtKB-UniRule"/>
</dbReference>
<dbReference type="SUPFAM" id="SSF51366">
    <property type="entry name" value="Ribulose-phoshate binding barrel"/>
    <property type="match status" value="1"/>
</dbReference>
<keyword evidence="7 10" id="KW-0822">Tryptophan biosynthesis</keyword>
<proteinExistence type="inferred from homology"/>
<dbReference type="InterPro" id="IPR001240">
    <property type="entry name" value="PRAI_dom"/>
</dbReference>
<dbReference type="InterPro" id="IPR011060">
    <property type="entry name" value="RibuloseP-bd_barrel"/>
</dbReference>